<evidence type="ECO:0000256" key="1">
    <source>
        <dbReference type="SAM" id="Coils"/>
    </source>
</evidence>
<evidence type="ECO:0008006" key="4">
    <source>
        <dbReference type="Google" id="ProtNLM"/>
    </source>
</evidence>
<dbReference type="Proteomes" id="UP000243498">
    <property type="component" value="Unassembled WGS sequence"/>
</dbReference>
<dbReference type="Pfam" id="PF13279">
    <property type="entry name" value="4HBT_2"/>
    <property type="match status" value="1"/>
</dbReference>
<evidence type="ECO:0000313" key="3">
    <source>
        <dbReference type="Proteomes" id="UP000243498"/>
    </source>
</evidence>
<name>A0A162JKJ6_METRR</name>
<gene>
    <name evidence="2" type="ORF">NOR_03407</name>
</gene>
<keyword evidence="3" id="KW-1185">Reference proteome</keyword>
<evidence type="ECO:0000313" key="2">
    <source>
        <dbReference type="EMBL" id="OAA45618.1"/>
    </source>
</evidence>
<dbReference type="Gene3D" id="3.10.129.10">
    <property type="entry name" value="Hotdog Thioesterase"/>
    <property type="match status" value="1"/>
</dbReference>
<feature type="coiled-coil region" evidence="1">
    <location>
        <begin position="256"/>
        <end position="290"/>
    </location>
</feature>
<comment type="caution">
    <text evidence="2">The sequence shown here is derived from an EMBL/GenBank/DDBJ whole genome shotgun (WGS) entry which is preliminary data.</text>
</comment>
<dbReference type="EMBL" id="AZHC01000008">
    <property type="protein sequence ID" value="OAA45618.1"/>
    <property type="molecule type" value="Genomic_DNA"/>
</dbReference>
<organism evidence="2 3">
    <name type="scientific">Metarhizium rileyi (strain RCEF 4871)</name>
    <name type="common">Nomuraea rileyi</name>
    <dbReference type="NCBI Taxonomy" id="1649241"/>
    <lineage>
        <taxon>Eukaryota</taxon>
        <taxon>Fungi</taxon>
        <taxon>Dikarya</taxon>
        <taxon>Ascomycota</taxon>
        <taxon>Pezizomycotina</taxon>
        <taxon>Sordariomycetes</taxon>
        <taxon>Hypocreomycetidae</taxon>
        <taxon>Hypocreales</taxon>
        <taxon>Clavicipitaceae</taxon>
        <taxon>Metarhizium</taxon>
    </lineage>
</organism>
<reference evidence="2 3" key="1">
    <citation type="journal article" date="2016" name="Genome Biol. Evol.">
        <title>Divergent and convergent evolution of fungal pathogenicity.</title>
        <authorList>
            <person name="Shang Y."/>
            <person name="Xiao G."/>
            <person name="Zheng P."/>
            <person name="Cen K."/>
            <person name="Zhan S."/>
            <person name="Wang C."/>
        </authorList>
    </citation>
    <scope>NUCLEOTIDE SEQUENCE [LARGE SCALE GENOMIC DNA]</scope>
    <source>
        <strain evidence="2 3">RCEF 4871</strain>
    </source>
</reference>
<dbReference type="AlphaFoldDB" id="A0A162JKJ6"/>
<accession>A0A162JKJ6</accession>
<protein>
    <recommendedName>
        <fullName evidence="4">Thioesterase/thiol ester dehydrase-isomerase</fullName>
    </recommendedName>
</protein>
<keyword evidence="1" id="KW-0175">Coiled coil</keyword>
<dbReference type="OrthoDB" id="5538558at2759"/>
<proteinExistence type="predicted"/>
<dbReference type="SUPFAM" id="SSF54637">
    <property type="entry name" value="Thioesterase/thiol ester dehydrase-isomerase"/>
    <property type="match status" value="1"/>
</dbReference>
<sequence>MHAFRRAVTQPWYDAGRRALQVQARQFSLSAVKGKDIDNGTALNPRWFPDLRTRITTCLASNPQTEERTRLERYLEYMDSKWLELSAGREGFLTEERWRGLNKFAVAWGDMDSMVSFRTASVPYLPSSYSLTIMSHVNNIMYNRYAESGRINWITSFAAHAPPEQRQQWLDMMSPRSIGFILKSIKTDYKLPVEYPDKITVIHKLAERPSHSSESIFLDAVIYSETHKRLAARCFEDIAVYNYKAGKRATLEGFMVEELQHVYDLQEKNKLRLSQQLDKLEQELKVIRGEA</sequence>
<dbReference type="OMA" id="VAYSHKH"/>
<dbReference type="InterPro" id="IPR029069">
    <property type="entry name" value="HotDog_dom_sf"/>
</dbReference>